<dbReference type="Pfam" id="PF13411">
    <property type="entry name" value="MerR_1"/>
    <property type="match status" value="1"/>
</dbReference>
<feature type="domain" description="HTH merR-type" evidence="3">
    <location>
        <begin position="4"/>
        <end position="73"/>
    </location>
</feature>
<accession>A0AA42B8G5</accession>
<dbReference type="Gene3D" id="1.10.1660.10">
    <property type="match status" value="1"/>
</dbReference>
<dbReference type="SMART" id="SM00422">
    <property type="entry name" value="HTH_MERR"/>
    <property type="match status" value="1"/>
</dbReference>
<dbReference type="Proteomes" id="UP001165393">
    <property type="component" value="Unassembled WGS sequence"/>
</dbReference>
<dbReference type="EMBL" id="JAMQGP010000007">
    <property type="protein sequence ID" value="MCM2680842.1"/>
    <property type="molecule type" value="Genomic_DNA"/>
</dbReference>
<dbReference type="PANTHER" id="PTHR30204:SF82">
    <property type="entry name" value="TRANSCRIPTIONAL REGULATOR, MERR FAMILY"/>
    <property type="match status" value="1"/>
</dbReference>
<dbReference type="RefSeq" id="WP_251262316.1">
    <property type="nucleotide sequence ID" value="NZ_JAMQGP010000007.1"/>
</dbReference>
<comment type="caution">
    <text evidence="4">The sequence shown here is derived from an EMBL/GenBank/DDBJ whole genome shotgun (WGS) entry which is preliminary data.</text>
</comment>
<evidence type="ECO:0000259" key="3">
    <source>
        <dbReference type="PROSITE" id="PS50937"/>
    </source>
</evidence>
<dbReference type="InterPro" id="IPR000551">
    <property type="entry name" value="MerR-type_HTH_dom"/>
</dbReference>
<dbReference type="PROSITE" id="PS50937">
    <property type="entry name" value="HTH_MERR_2"/>
    <property type="match status" value="1"/>
</dbReference>
<dbReference type="AlphaFoldDB" id="A0AA42B8G5"/>
<keyword evidence="5" id="KW-1185">Reference proteome</keyword>
<sequence>MTRHLPIQQAATELDVTPDTLRYYEKQGLLIHVGRNTSGHRQYAPADMDWLRFILCLKSTGMPLELIKRYRDLLVAGDHTIAQRQAILTEHHTQIESDLKLLQTNLTRIEQKIEFYDNIHSDSTKSCSTN</sequence>
<feature type="coiled-coil region" evidence="2">
    <location>
        <begin position="92"/>
        <end position="119"/>
    </location>
</feature>
<protein>
    <submittedName>
        <fullName evidence="4">MerR family transcriptional regulator</fullName>
    </submittedName>
</protein>
<dbReference type="SUPFAM" id="SSF46955">
    <property type="entry name" value="Putative DNA-binding domain"/>
    <property type="match status" value="1"/>
</dbReference>
<proteinExistence type="predicted"/>
<evidence type="ECO:0000313" key="4">
    <source>
        <dbReference type="EMBL" id="MCM2680842.1"/>
    </source>
</evidence>
<organism evidence="4 5">
    <name type="scientific">Echinimonas agarilytica</name>
    <dbReference type="NCBI Taxonomy" id="1215918"/>
    <lineage>
        <taxon>Bacteria</taxon>
        <taxon>Pseudomonadati</taxon>
        <taxon>Pseudomonadota</taxon>
        <taxon>Gammaproteobacteria</taxon>
        <taxon>Alteromonadales</taxon>
        <taxon>Echinimonadaceae</taxon>
        <taxon>Echinimonas</taxon>
    </lineage>
</organism>
<name>A0AA42B8G5_9GAMM</name>
<evidence type="ECO:0000256" key="2">
    <source>
        <dbReference type="SAM" id="Coils"/>
    </source>
</evidence>
<evidence type="ECO:0000256" key="1">
    <source>
        <dbReference type="ARBA" id="ARBA00023125"/>
    </source>
</evidence>
<dbReference type="InterPro" id="IPR047057">
    <property type="entry name" value="MerR_fam"/>
</dbReference>
<dbReference type="CDD" id="cd01109">
    <property type="entry name" value="HTH_YyaN"/>
    <property type="match status" value="1"/>
</dbReference>
<evidence type="ECO:0000313" key="5">
    <source>
        <dbReference type="Proteomes" id="UP001165393"/>
    </source>
</evidence>
<gene>
    <name evidence="4" type="ORF">NAF29_14390</name>
</gene>
<dbReference type="GO" id="GO:0003700">
    <property type="term" value="F:DNA-binding transcription factor activity"/>
    <property type="evidence" value="ECO:0007669"/>
    <property type="project" value="InterPro"/>
</dbReference>
<dbReference type="InterPro" id="IPR009061">
    <property type="entry name" value="DNA-bd_dom_put_sf"/>
</dbReference>
<dbReference type="GO" id="GO:0003677">
    <property type="term" value="F:DNA binding"/>
    <property type="evidence" value="ECO:0007669"/>
    <property type="project" value="UniProtKB-KW"/>
</dbReference>
<keyword evidence="1" id="KW-0238">DNA-binding</keyword>
<keyword evidence="2" id="KW-0175">Coiled coil</keyword>
<dbReference type="PANTHER" id="PTHR30204">
    <property type="entry name" value="REDOX-CYCLING DRUG-SENSING TRANSCRIPTIONAL ACTIVATOR SOXR"/>
    <property type="match status" value="1"/>
</dbReference>
<reference evidence="4 5" key="1">
    <citation type="journal article" date="2013" name="Antonie Van Leeuwenhoek">
        <title>Echinimonas agarilytica gen. nov., sp. nov., a new gammaproteobacterium isolated from the sea urchin Strongylocentrotus intermedius.</title>
        <authorList>
            <person name="Nedashkovskaya O.I."/>
            <person name="Stenkova A.M."/>
            <person name="Zhukova N.V."/>
            <person name="Van Trappen S."/>
            <person name="Lee J.S."/>
            <person name="Kim S.B."/>
        </authorList>
    </citation>
    <scope>NUCLEOTIDE SEQUENCE [LARGE SCALE GENOMIC DNA]</scope>
    <source>
        <strain evidence="4 5">KMM 6351</strain>
    </source>
</reference>